<reference evidence="1" key="1">
    <citation type="submission" date="2012-04" db="EMBL/GenBank/DDBJ databases">
        <title>The Genome Sequence of Loa loa.</title>
        <authorList>
            <consortium name="The Broad Institute Genome Sequencing Platform"/>
            <consortium name="Broad Institute Genome Sequencing Center for Infectious Disease"/>
            <person name="Nutman T.B."/>
            <person name="Fink D.L."/>
            <person name="Russ C."/>
            <person name="Young S."/>
            <person name="Zeng Q."/>
            <person name="Gargeya S."/>
            <person name="Alvarado L."/>
            <person name="Berlin A."/>
            <person name="Chapman S.B."/>
            <person name="Chen Z."/>
            <person name="Freedman E."/>
            <person name="Gellesch M."/>
            <person name="Goldberg J."/>
            <person name="Griggs A."/>
            <person name="Gujja S."/>
            <person name="Heilman E.R."/>
            <person name="Heiman D."/>
            <person name="Howarth C."/>
            <person name="Mehta T."/>
            <person name="Neiman D."/>
            <person name="Pearson M."/>
            <person name="Roberts A."/>
            <person name="Saif S."/>
            <person name="Shea T."/>
            <person name="Shenoy N."/>
            <person name="Sisk P."/>
            <person name="Stolte C."/>
            <person name="Sykes S."/>
            <person name="White J."/>
            <person name="Yandava C."/>
            <person name="Haas B."/>
            <person name="Henn M.R."/>
            <person name="Nusbaum C."/>
            <person name="Birren B."/>
        </authorList>
    </citation>
    <scope>NUCLEOTIDE SEQUENCE [LARGE SCALE GENOMIC DNA]</scope>
</reference>
<protein>
    <submittedName>
        <fullName evidence="1">Uncharacterized protein</fullName>
    </submittedName>
</protein>
<dbReference type="KEGG" id="loa:LOAG_01647"/>
<name>A0A1S0U8Q4_LOALO</name>
<proteinExistence type="predicted"/>
<evidence type="ECO:0000313" key="1">
    <source>
        <dbReference type="EMBL" id="EFO26837.1"/>
    </source>
</evidence>
<dbReference type="GeneID" id="9939022"/>
<gene>
    <name evidence="1" type="ORF">LOAG_01647</name>
</gene>
<dbReference type="RefSeq" id="XP_003137233.1">
    <property type="nucleotide sequence ID" value="XM_003137185.1"/>
</dbReference>
<organism evidence="1">
    <name type="scientific">Loa loa</name>
    <name type="common">Eye worm</name>
    <name type="synonym">Filaria loa</name>
    <dbReference type="NCBI Taxonomy" id="7209"/>
    <lineage>
        <taxon>Eukaryota</taxon>
        <taxon>Metazoa</taxon>
        <taxon>Ecdysozoa</taxon>
        <taxon>Nematoda</taxon>
        <taxon>Chromadorea</taxon>
        <taxon>Rhabditida</taxon>
        <taxon>Spirurina</taxon>
        <taxon>Spiruromorpha</taxon>
        <taxon>Filarioidea</taxon>
        <taxon>Onchocercidae</taxon>
        <taxon>Loa</taxon>
    </lineage>
</organism>
<dbReference type="EMBL" id="JH712073">
    <property type="protein sequence ID" value="EFO26837.1"/>
    <property type="molecule type" value="Genomic_DNA"/>
</dbReference>
<dbReference type="AlphaFoldDB" id="A0A1S0U8Q4"/>
<dbReference type="InParanoid" id="A0A1S0U8Q4"/>
<sequence length="118" mass="13515">MKAINQLDIECIIIVSALSPESVKDERKERLCQNSKKTTPKYSRLKEIVGGTDYKTGTFASFTKFSPLLSLSEQMLKNFKLIQEKEINCWASNEFCIILFKALLKQDDKESLRAFQAT</sequence>
<dbReference type="CTD" id="9939022"/>
<accession>A0A1S0U8Q4</accession>